<dbReference type="SMART" id="SM00363">
    <property type="entry name" value="S4"/>
    <property type="match status" value="1"/>
</dbReference>
<evidence type="ECO:0000256" key="2">
    <source>
        <dbReference type="SAM" id="MobiDB-lite"/>
    </source>
</evidence>
<dbReference type="Proteomes" id="UP000199331">
    <property type="component" value="Unassembled WGS sequence"/>
</dbReference>
<dbReference type="Pfam" id="PF01479">
    <property type="entry name" value="S4"/>
    <property type="match status" value="1"/>
</dbReference>
<dbReference type="CDD" id="cd00165">
    <property type="entry name" value="S4"/>
    <property type="match status" value="1"/>
</dbReference>
<dbReference type="InterPro" id="IPR002942">
    <property type="entry name" value="S4_RNA-bd"/>
</dbReference>
<proteinExistence type="predicted"/>
<keyword evidence="4" id="KW-0346">Stress response</keyword>
<evidence type="ECO:0000256" key="1">
    <source>
        <dbReference type="PROSITE-ProRule" id="PRU00182"/>
    </source>
</evidence>
<feature type="region of interest" description="Disordered" evidence="2">
    <location>
        <begin position="69"/>
        <end position="103"/>
    </location>
</feature>
<evidence type="ECO:0000313" key="4">
    <source>
        <dbReference type="EMBL" id="SFO89356.1"/>
    </source>
</evidence>
<protein>
    <submittedName>
        <fullName evidence="4">Ribosome-associated heat shock protein Hsp15</fullName>
    </submittedName>
</protein>
<dbReference type="GO" id="GO:0003723">
    <property type="term" value="F:RNA binding"/>
    <property type="evidence" value="ECO:0007669"/>
    <property type="project" value="UniProtKB-KW"/>
</dbReference>
<dbReference type="InterPro" id="IPR036986">
    <property type="entry name" value="S4_RNA-bd_sf"/>
</dbReference>
<keyword evidence="1" id="KW-0694">RNA-binding</keyword>
<keyword evidence="5" id="KW-1185">Reference proteome</keyword>
<feature type="domain" description="RNA-binding S4" evidence="3">
    <location>
        <begin position="1"/>
        <end position="63"/>
    </location>
</feature>
<feature type="compositionally biased region" description="Polar residues" evidence="2">
    <location>
        <begin position="88"/>
        <end position="103"/>
    </location>
</feature>
<sequence>MRIDRLLCLLRFVRTRSAANRLVGMGHIRRNGERVTRSSRDIQPGDVLTLPLGNAVRLIEVLSLPDRRGPPREAQACYRELDPGGQNGNSSGKTTARQGNIAP</sequence>
<dbReference type="STRING" id="604088.SAMN04488060_0569"/>
<dbReference type="OrthoDB" id="9797176at2"/>
<dbReference type="EMBL" id="FOWZ01000001">
    <property type="protein sequence ID" value="SFO89356.1"/>
    <property type="molecule type" value="Genomic_DNA"/>
</dbReference>
<name>A0A1I5KXJ3_9SPHN</name>
<reference evidence="5" key="1">
    <citation type="submission" date="2016-10" db="EMBL/GenBank/DDBJ databases">
        <authorList>
            <person name="Varghese N."/>
            <person name="Submissions S."/>
        </authorList>
    </citation>
    <scope>NUCLEOTIDE SEQUENCE [LARGE SCALE GENOMIC DNA]</scope>
    <source>
        <strain evidence="5">CGMCC 1.7715</strain>
    </source>
</reference>
<dbReference type="Gene3D" id="3.10.290.10">
    <property type="entry name" value="RNA-binding S4 domain"/>
    <property type="match status" value="1"/>
</dbReference>
<gene>
    <name evidence="4" type="ORF">SAMN04488060_0569</name>
</gene>
<dbReference type="SUPFAM" id="SSF55174">
    <property type="entry name" value="Alpha-L RNA-binding motif"/>
    <property type="match status" value="1"/>
</dbReference>
<dbReference type="PROSITE" id="PS50889">
    <property type="entry name" value="S4"/>
    <property type="match status" value="1"/>
</dbReference>
<evidence type="ECO:0000313" key="5">
    <source>
        <dbReference type="Proteomes" id="UP000199331"/>
    </source>
</evidence>
<organism evidence="4 5">
    <name type="scientific">Qipengyuania nanhaisediminis</name>
    <dbReference type="NCBI Taxonomy" id="604088"/>
    <lineage>
        <taxon>Bacteria</taxon>
        <taxon>Pseudomonadati</taxon>
        <taxon>Pseudomonadota</taxon>
        <taxon>Alphaproteobacteria</taxon>
        <taxon>Sphingomonadales</taxon>
        <taxon>Erythrobacteraceae</taxon>
        <taxon>Qipengyuania</taxon>
    </lineage>
</organism>
<accession>A0A1I5KXJ3</accession>
<evidence type="ECO:0000259" key="3">
    <source>
        <dbReference type="SMART" id="SM00363"/>
    </source>
</evidence>
<dbReference type="AlphaFoldDB" id="A0A1I5KXJ3"/>